<dbReference type="Proteomes" id="UP000178794">
    <property type="component" value="Unassembled WGS sequence"/>
</dbReference>
<evidence type="ECO:0000256" key="6">
    <source>
        <dbReference type="ARBA" id="ARBA00022989"/>
    </source>
</evidence>
<evidence type="ECO:0000256" key="4">
    <source>
        <dbReference type="ARBA" id="ARBA00022475"/>
    </source>
</evidence>
<dbReference type="InterPro" id="IPR052017">
    <property type="entry name" value="TSUP"/>
</dbReference>
<feature type="transmembrane region" description="Helical" evidence="8">
    <location>
        <begin position="40"/>
        <end position="61"/>
    </location>
</feature>
<dbReference type="EMBL" id="MFLF01000014">
    <property type="protein sequence ID" value="OGG59547.1"/>
    <property type="molecule type" value="Genomic_DNA"/>
</dbReference>
<keyword evidence="3" id="KW-0813">Transport</keyword>
<evidence type="ECO:0000256" key="5">
    <source>
        <dbReference type="ARBA" id="ARBA00022692"/>
    </source>
</evidence>
<dbReference type="STRING" id="1798492.A3C89_01140"/>
<evidence type="ECO:0000313" key="10">
    <source>
        <dbReference type="Proteomes" id="UP000178794"/>
    </source>
</evidence>
<organism evidence="9 10">
    <name type="scientific">Candidatus Kaiserbacteria bacterium RIFCSPHIGHO2_02_FULL_50_50</name>
    <dbReference type="NCBI Taxonomy" id="1798492"/>
    <lineage>
        <taxon>Bacteria</taxon>
        <taxon>Candidatus Kaiseribacteriota</taxon>
    </lineage>
</organism>
<dbReference type="Pfam" id="PF01925">
    <property type="entry name" value="TauE"/>
    <property type="match status" value="1"/>
</dbReference>
<evidence type="ECO:0000256" key="8">
    <source>
        <dbReference type="RuleBase" id="RU363041"/>
    </source>
</evidence>
<evidence type="ECO:0000256" key="2">
    <source>
        <dbReference type="ARBA" id="ARBA00009142"/>
    </source>
</evidence>
<keyword evidence="4 8" id="KW-1003">Cell membrane</keyword>
<feature type="transmembrane region" description="Helical" evidence="8">
    <location>
        <begin position="6"/>
        <end position="28"/>
    </location>
</feature>
<sequence length="242" mass="26104">MDWAFLVIAFFADFVGTIAGFGSSTIALPLSLFMYPFETALVLVAFLHIFGNLGRIGFFRHGIDRRLIAQFGVPSVLLSFVGALLVSWVPPDILKMVLGAFLVGYMFFAWSGKLTVKPSLSASILGGSVSGFFAGLIGTGGALRAAFLTAFNLPKEKYIATAAAIAFAVDLTRLPLYLAQRFFPEELYSTLPALLGVALFGTYLGKLVVGKIPQEIFRRIVLVFLGFIGALFLARSISSLLL</sequence>
<name>A0A1F6DE04_9BACT</name>
<evidence type="ECO:0000256" key="1">
    <source>
        <dbReference type="ARBA" id="ARBA00004651"/>
    </source>
</evidence>
<reference evidence="9 10" key="1">
    <citation type="journal article" date="2016" name="Nat. Commun.">
        <title>Thousands of microbial genomes shed light on interconnected biogeochemical processes in an aquifer system.</title>
        <authorList>
            <person name="Anantharaman K."/>
            <person name="Brown C.T."/>
            <person name="Hug L.A."/>
            <person name="Sharon I."/>
            <person name="Castelle C.J."/>
            <person name="Probst A.J."/>
            <person name="Thomas B.C."/>
            <person name="Singh A."/>
            <person name="Wilkins M.J."/>
            <person name="Karaoz U."/>
            <person name="Brodie E.L."/>
            <person name="Williams K.H."/>
            <person name="Hubbard S.S."/>
            <person name="Banfield J.F."/>
        </authorList>
    </citation>
    <scope>NUCLEOTIDE SEQUENCE [LARGE SCALE GENOMIC DNA]</scope>
</reference>
<comment type="similarity">
    <text evidence="2 8">Belongs to the 4-toluene sulfonate uptake permease (TSUP) (TC 2.A.102) family.</text>
</comment>
<feature type="transmembrane region" description="Helical" evidence="8">
    <location>
        <begin position="221"/>
        <end position="241"/>
    </location>
</feature>
<dbReference type="GO" id="GO:0005886">
    <property type="term" value="C:plasma membrane"/>
    <property type="evidence" value="ECO:0007669"/>
    <property type="project" value="UniProtKB-SubCell"/>
</dbReference>
<proteinExistence type="inferred from homology"/>
<evidence type="ECO:0000313" key="9">
    <source>
        <dbReference type="EMBL" id="OGG59547.1"/>
    </source>
</evidence>
<feature type="transmembrane region" description="Helical" evidence="8">
    <location>
        <begin position="67"/>
        <end position="86"/>
    </location>
</feature>
<evidence type="ECO:0000256" key="7">
    <source>
        <dbReference type="ARBA" id="ARBA00023136"/>
    </source>
</evidence>
<dbReference type="AlphaFoldDB" id="A0A1F6DE04"/>
<keyword evidence="7 8" id="KW-0472">Membrane</keyword>
<accession>A0A1F6DE04</accession>
<dbReference type="PANTHER" id="PTHR30269">
    <property type="entry name" value="TRANSMEMBRANE PROTEIN YFCA"/>
    <property type="match status" value="1"/>
</dbReference>
<protein>
    <recommendedName>
        <fullName evidence="8">Probable membrane transporter protein</fullName>
    </recommendedName>
</protein>
<dbReference type="InterPro" id="IPR002781">
    <property type="entry name" value="TM_pro_TauE-like"/>
</dbReference>
<comment type="subcellular location">
    <subcellularLocation>
        <location evidence="1 8">Cell membrane</location>
        <topology evidence="1 8">Multi-pass membrane protein</topology>
    </subcellularLocation>
</comment>
<comment type="caution">
    <text evidence="9">The sequence shown here is derived from an EMBL/GenBank/DDBJ whole genome shotgun (WGS) entry which is preliminary data.</text>
</comment>
<keyword evidence="6 8" id="KW-1133">Transmembrane helix</keyword>
<gene>
    <name evidence="9" type="ORF">A3C89_01140</name>
</gene>
<evidence type="ECO:0000256" key="3">
    <source>
        <dbReference type="ARBA" id="ARBA00022448"/>
    </source>
</evidence>
<dbReference type="PANTHER" id="PTHR30269:SF37">
    <property type="entry name" value="MEMBRANE TRANSPORTER PROTEIN"/>
    <property type="match status" value="1"/>
</dbReference>
<feature type="transmembrane region" description="Helical" evidence="8">
    <location>
        <begin position="190"/>
        <end position="209"/>
    </location>
</feature>
<feature type="transmembrane region" description="Helical" evidence="8">
    <location>
        <begin position="124"/>
        <end position="146"/>
    </location>
</feature>
<feature type="transmembrane region" description="Helical" evidence="8">
    <location>
        <begin position="93"/>
        <end position="112"/>
    </location>
</feature>
<keyword evidence="5 8" id="KW-0812">Transmembrane</keyword>